<reference evidence="1" key="1">
    <citation type="journal article" date="2023" name="Mol. Biol. Evol.">
        <title>Third-Generation Sequencing Reveals the Adaptive Role of the Epigenome in Three Deep-Sea Polychaetes.</title>
        <authorList>
            <person name="Perez M."/>
            <person name="Aroh O."/>
            <person name="Sun Y."/>
            <person name="Lan Y."/>
            <person name="Juniper S.K."/>
            <person name="Young C.R."/>
            <person name="Angers B."/>
            <person name="Qian P.Y."/>
        </authorList>
    </citation>
    <scope>NUCLEOTIDE SEQUENCE</scope>
    <source>
        <strain evidence="1">R07B-5</strain>
    </source>
</reference>
<accession>A0AAD9L258</accession>
<organism evidence="1 2">
    <name type="scientific">Ridgeia piscesae</name>
    <name type="common">Tubeworm</name>
    <dbReference type="NCBI Taxonomy" id="27915"/>
    <lineage>
        <taxon>Eukaryota</taxon>
        <taxon>Metazoa</taxon>
        <taxon>Spiralia</taxon>
        <taxon>Lophotrochozoa</taxon>
        <taxon>Annelida</taxon>
        <taxon>Polychaeta</taxon>
        <taxon>Sedentaria</taxon>
        <taxon>Canalipalpata</taxon>
        <taxon>Sabellida</taxon>
        <taxon>Siboglinidae</taxon>
        <taxon>Ridgeia</taxon>
    </lineage>
</organism>
<sequence>MCPPSPLPAILLAVSEPVVAPFSLGPLEAPLSEPGTLPRSSMSLNTVWKSLLMLSCVGVLSKSSLLDPLRRFFLWTRRLTRPSWPENTSPSDESSSLRWGRTAFPSSIPASSGPMLSVNLMRLDATVASMSSVS</sequence>
<dbReference type="Proteomes" id="UP001209878">
    <property type="component" value="Unassembled WGS sequence"/>
</dbReference>
<gene>
    <name evidence="1" type="ORF">NP493_372g03027</name>
</gene>
<dbReference type="AlphaFoldDB" id="A0AAD9L258"/>
<comment type="caution">
    <text evidence="1">The sequence shown here is derived from an EMBL/GenBank/DDBJ whole genome shotgun (WGS) entry which is preliminary data.</text>
</comment>
<dbReference type="EMBL" id="JAODUO010000371">
    <property type="protein sequence ID" value="KAK2181999.1"/>
    <property type="molecule type" value="Genomic_DNA"/>
</dbReference>
<evidence type="ECO:0000313" key="1">
    <source>
        <dbReference type="EMBL" id="KAK2181999.1"/>
    </source>
</evidence>
<evidence type="ECO:0000313" key="2">
    <source>
        <dbReference type="Proteomes" id="UP001209878"/>
    </source>
</evidence>
<keyword evidence="2" id="KW-1185">Reference proteome</keyword>
<name>A0AAD9L258_RIDPI</name>
<protein>
    <submittedName>
        <fullName evidence="1">Uncharacterized protein</fullName>
    </submittedName>
</protein>
<proteinExistence type="predicted"/>